<gene>
    <name evidence="1" type="ORF">E6K78_00425</name>
</gene>
<dbReference type="Proteomes" id="UP000316609">
    <property type="component" value="Unassembled WGS sequence"/>
</dbReference>
<proteinExistence type="predicted"/>
<dbReference type="AlphaFoldDB" id="A0A538TYE7"/>
<comment type="caution">
    <text evidence="1">The sequence shown here is derived from an EMBL/GenBank/DDBJ whole genome shotgun (WGS) entry which is preliminary data.</text>
</comment>
<accession>A0A538TYE7</accession>
<dbReference type="EMBL" id="VBOY01000006">
    <property type="protein sequence ID" value="TMQ68623.1"/>
    <property type="molecule type" value="Genomic_DNA"/>
</dbReference>
<organism evidence="1 2">
    <name type="scientific">Eiseniibacteriota bacterium</name>
    <dbReference type="NCBI Taxonomy" id="2212470"/>
    <lineage>
        <taxon>Bacteria</taxon>
        <taxon>Candidatus Eiseniibacteriota</taxon>
    </lineage>
</organism>
<protein>
    <submittedName>
        <fullName evidence="1">Uncharacterized protein</fullName>
    </submittedName>
</protein>
<sequence length="194" mass="21630">MPRGSKTIQAWVELMSDDPEAVSALAVARARLPAARDLGQLRRLRLIEVSGPLPGRRQLEELLHRSIQFYNPHKERCTLRMGVADPVPLGGSERVALVFERGGERRAAAERWWRHETGEEVEVREGVAWALRLENGAALEDLALVRGRHHGLLCNPHSQELRLAVGEVPCPWMGAVSEPKRAARKRPKSPKGDA</sequence>
<name>A0A538TYE7_UNCEI</name>
<evidence type="ECO:0000313" key="2">
    <source>
        <dbReference type="Proteomes" id="UP000316609"/>
    </source>
</evidence>
<reference evidence="1 2" key="1">
    <citation type="journal article" date="2019" name="Nat. Microbiol.">
        <title>Mediterranean grassland soil C-N compound turnover is dependent on rainfall and depth, and is mediated by genomically divergent microorganisms.</title>
        <authorList>
            <person name="Diamond S."/>
            <person name="Andeer P.F."/>
            <person name="Li Z."/>
            <person name="Crits-Christoph A."/>
            <person name="Burstein D."/>
            <person name="Anantharaman K."/>
            <person name="Lane K.R."/>
            <person name="Thomas B.C."/>
            <person name="Pan C."/>
            <person name="Northen T.R."/>
            <person name="Banfield J.F."/>
        </authorList>
    </citation>
    <scope>NUCLEOTIDE SEQUENCE [LARGE SCALE GENOMIC DNA]</scope>
    <source>
        <strain evidence="1">WS_8</strain>
    </source>
</reference>
<evidence type="ECO:0000313" key="1">
    <source>
        <dbReference type="EMBL" id="TMQ68623.1"/>
    </source>
</evidence>